<feature type="transmembrane region" description="Helical" evidence="1">
    <location>
        <begin position="133"/>
        <end position="151"/>
    </location>
</feature>
<organism evidence="2 3">
    <name type="scientific">Marinobacter salinisoli</name>
    <dbReference type="NCBI Taxonomy" id="2769486"/>
    <lineage>
        <taxon>Bacteria</taxon>
        <taxon>Pseudomonadati</taxon>
        <taxon>Pseudomonadota</taxon>
        <taxon>Gammaproteobacteria</taxon>
        <taxon>Pseudomonadales</taxon>
        <taxon>Marinobacteraceae</taxon>
        <taxon>Marinobacter</taxon>
    </lineage>
</organism>
<evidence type="ECO:0000256" key="1">
    <source>
        <dbReference type="SAM" id="Phobius"/>
    </source>
</evidence>
<dbReference type="Pfam" id="PF01864">
    <property type="entry name" value="CarS-like"/>
    <property type="match status" value="1"/>
</dbReference>
<gene>
    <name evidence="2" type="ORF">LPB19_01495</name>
</gene>
<dbReference type="Proteomes" id="UP000663555">
    <property type="component" value="Chromosome"/>
</dbReference>
<proteinExistence type="predicted"/>
<evidence type="ECO:0000313" key="3">
    <source>
        <dbReference type="Proteomes" id="UP000663555"/>
    </source>
</evidence>
<feature type="transmembrane region" description="Helical" evidence="1">
    <location>
        <begin position="55"/>
        <end position="85"/>
    </location>
</feature>
<evidence type="ECO:0000313" key="2">
    <source>
        <dbReference type="EMBL" id="QSP96419.1"/>
    </source>
</evidence>
<dbReference type="InterPro" id="IPR032690">
    <property type="entry name" value="CarS"/>
</dbReference>
<protein>
    <submittedName>
        <fullName evidence="2">CDP-archaeol synthase</fullName>
    </submittedName>
</protein>
<accession>A0ABX7MYL4</accession>
<dbReference type="EMBL" id="CP071247">
    <property type="protein sequence ID" value="QSP96419.1"/>
    <property type="molecule type" value="Genomic_DNA"/>
</dbReference>
<dbReference type="PANTHER" id="PTHR39650:SF1">
    <property type="entry name" value="CDP-ARCHAEOL SYNTHASE"/>
    <property type="match status" value="1"/>
</dbReference>
<sequence>MKVLLELFVMLVLANGAPVVAARLFRRKWAAPIDGGRLWSDGRRMLGKSKTWRGLVAGALSCALFSWAVGLGFVFGLLFGALGLLGDLLSSFSKRRMGLDSSARAVGLDQVPECLLPMVLAVFWGLASWGGTLAIVALFTAANILFSPLLYQLGIRRHPH</sequence>
<reference evidence="2 3" key="1">
    <citation type="submission" date="2021-03" db="EMBL/GenBank/DDBJ databases">
        <title>Genome sequencing of Marinobacter sp. LPB0319.</title>
        <authorList>
            <person name="Kim J."/>
        </authorList>
    </citation>
    <scope>NUCLEOTIDE SEQUENCE [LARGE SCALE GENOMIC DNA]</scope>
    <source>
        <strain evidence="2 3">LPB0319</strain>
    </source>
</reference>
<keyword evidence="3" id="KW-1185">Reference proteome</keyword>
<keyword evidence="1" id="KW-0812">Transmembrane</keyword>
<name>A0ABX7MYL4_9GAMM</name>
<dbReference type="PANTHER" id="PTHR39650">
    <property type="entry name" value="CDP-ARCHAEOL SYNTHASE"/>
    <property type="match status" value="1"/>
</dbReference>
<keyword evidence="1" id="KW-1133">Transmembrane helix</keyword>
<keyword evidence="1" id="KW-0472">Membrane</keyword>